<comment type="catalytic activity">
    <reaction evidence="8">
        <text>a long-chain fatty aldehyde + NADP(+) + CoA = a long-chain fatty acyl-CoA + NADPH + H(+)</text>
        <dbReference type="Rhea" id="RHEA:15437"/>
        <dbReference type="ChEBI" id="CHEBI:15378"/>
        <dbReference type="ChEBI" id="CHEBI:17176"/>
        <dbReference type="ChEBI" id="CHEBI:57287"/>
        <dbReference type="ChEBI" id="CHEBI:57783"/>
        <dbReference type="ChEBI" id="CHEBI:58349"/>
        <dbReference type="ChEBI" id="CHEBI:83139"/>
        <dbReference type="EC" id="1.2.1.50"/>
    </reaction>
</comment>
<name>A0ABP3WYU1_9ALTE</name>
<evidence type="ECO:0000256" key="8">
    <source>
        <dbReference type="ARBA" id="ARBA00049412"/>
    </source>
</evidence>
<proteinExistence type="inferred from homology"/>
<sequence length="407" mass="45639">MDNMTILAPSNMTLNTATFADSGFVTLAPLLPMNSQSLSFLHDLSEGLLKDPQYKAYPELVALGFWLRKRNLLSLFEPLNQNPPSDLNTAYVITKPLGLVVHFTPANVDTMFVYSWVCSLLCGNNNIVRVASNESELRSALLELINQLFAQPQHREIAQRNGFVSYPKQSSLSAQLSLLADARVIWGGDDSVNAIRNEACKPRCRDISFADRFSATVLDLSATSNPTELAKLATKLFKDAAPYQQQACSSPRIVYYKGDESQLHRLLDEINKLTSQETSSITRKNNQLVNLQMVMSADESARVLMQQHICAVSVARMTKQLIDWHAGENVFYIRQIERYQDLLLDDIGKLQTLSYWGVDKLELLKILSLPSISGIDRIVPVGQALDFSTDWDGYQLQTQLTRQVTIC</sequence>
<evidence type="ECO:0000256" key="3">
    <source>
        <dbReference type="ARBA" id="ARBA00010915"/>
    </source>
</evidence>
<evidence type="ECO:0000256" key="1">
    <source>
        <dbReference type="ARBA" id="ARBA00003277"/>
    </source>
</evidence>
<comment type="similarity">
    <text evidence="3">Belongs to the LuxC family.</text>
</comment>
<dbReference type="InterPro" id="IPR016161">
    <property type="entry name" value="Ald_DH/histidinol_DH"/>
</dbReference>
<evidence type="ECO:0000256" key="2">
    <source>
        <dbReference type="ARBA" id="ARBA00004908"/>
    </source>
</evidence>
<keyword evidence="7" id="KW-0455">Luminescence</keyword>
<evidence type="ECO:0000313" key="9">
    <source>
        <dbReference type="EMBL" id="GAA0857175.1"/>
    </source>
</evidence>
<evidence type="ECO:0000256" key="7">
    <source>
        <dbReference type="ARBA" id="ARBA00023223"/>
    </source>
</evidence>
<comment type="pathway">
    <text evidence="2">Lipid metabolism; fatty acid reduction for biolumincescence.</text>
</comment>
<evidence type="ECO:0000256" key="5">
    <source>
        <dbReference type="ARBA" id="ARBA00022857"/>
    </source>
</evidence>
<gene>
    <name evidence="9" type="ORF">GCM10009114_21940</name>
</gene>
<reference evidence="10" key="1">
    <citation type="journal article" date="2019" name="Int. J. Syst. Evol. Microbiol.">
        <title>The Global Catalogue of Microorganisms (GCM) 10K type strain sequencing project: providing services to taxonomists for standard genome sequencing and annotation.</title>
        <authorList>
            <consortium name="The Broad Institute Genomics Platform"/>
            <consortium name="The Broad Institute Genome Sequencing Center for Infectious Disease"/>
            <person name="Wu L."/>
            <person name="Ma J."/>
        </authorList>
    </citation>
    <scope>NUCLEOTIDE SEQUENCE [LARGE SCALE GENOMIC DNA]</scope>
    <source>
        <strain evidence="10">JCM 15896</strain>
    </source>
</reference>
<dbReference type="EC" id="1.2.1.50" evidence="4"/>
<comment type="function">
    <text evidence="1">LuxC is the fatty acid reductase enzyme responsible for synthesis of the aldehyde substrate for the luminescent reaction catalyzed by luciferase.</text>
</comment>
<dbReference type="Gene3D" id="3.40.605.10">
    <property type="entry name" value="Aldehyde Dehydrogenase, Chain A, domain 1"/>
    <property type="match status" value="1"/>
</dbReference>
<evidence type="ECO:0000256" key="6">
    <source>
        <dbReference type="ARBA" id="ARBA00023002"/>
    </source>
</evidence>
<keyword evidence="5" id="KW-0521">NADP</keyword>
<accession>A0ABP3WYU1</accession>
<keyword evidence="10" id="KW-1185">Reference proteome</keyword>
<evidence type="ECO:0000256" key="4">
    <source>
        <dbReference type="ARBA" id="ARBA00013020"/>
    </source>
</evidence>
<protein>
    <recommendedName>
        <fullName evidence="4">long-chain-fatty-acyl-CoA reductase</fullName>
        <ecNumber evidence="4">1.2.1.50</ecNumber>
    </recommendedName>
</protein>
<evidence type="ECO:0000313" key="10">
    <source>
        <dbReference type="Proteomes" id="UP001500359"/>
    </source>
</evidence>
<dbReference type="InterPro" id="IPR016162">
    <property type="entry name" value="Ald_DH_N"/>
</dbReference>
<dbReference type="EMBL" id="BAAAFD010000005">
    <property type="protein sequence ID" value="GAA0857175.1"/>
    <property type="molecule type" value="Genomic_DNA"/>
</dbReference>
<organism evidence="9 10">
    <name type="scientific">Aliiglaciecola litoralis</name>
    <dbReference type="NCBI Taxonomy" id="582857"/>
    <lineage>
        <taxon>Bacteria</taxon>
        <taxon>Pseudomonadati</taxon>
        <taxon>Pseudomonadota</taxon>
        <taxon>Gammaproteobacteria</taxon>
        <taxon>Alteromonadales</taxon>
        <taxon>Alteromonadaceae</taxon>
        <taxon>Aliiglaciecola</taxon>
    </lineage>
</organism>
<dbReference type="InterPro" id="IPR008670">
    <property type="entry name" value="CoA_reduct_LuxC"/>
</dbReference>
<keyword evidence="6" id="KW-0560">Oxidoreductase</keyword>
<dbReference type="Proteomes" id="UP001500359">
    <property type="component" value="Unassembled WGS sequence"/>
</dbReference>
<dbReference type="Pfam" id="PF05893">
    <property type="entry name" value="LuxC"/>
    <property type="match status" value="1"/>
</dbReference>
<comment type="caution">
    <text evidence="9">The sequence shown here is derived from an EMBL/GenBank/DDBJ whole genome shotgun (WGS) entry which is preliminary data.</text>
</comment>
<dbReference type="SUPFAM" id="SSF53720">
    <property type="entry name" value="ALDH-like"/>
    <property type="match status" value="1"/>
</dbReference>
<dbReference type="RefSeq" id="WP_343859861.1">
    <property type="nucleotide sequence ID" value="NZ_BAAAFD010000005.1"/>
</dbReference>